<dbReference type="PANTHER" id="PTHR43243">
    <property type="entry name" value="INNER MEMBRANE TRANSPORTER YGJI-RELATED"/>
    <property type="match status" value="1"/>
</dbReference>
<evidence type="ECO:0000313" key="9">
    <source>
        <dbReference type="Proteomes" id="UP000759131"/>
    </source>
</evidence>
<dbReference type="PIRSF" id="PIRSF006060">
    <property type="entry name" value="AA_transporter"/>
    <property type="match status" value="1"/>
</dbReference>
<feature type="transmembrane region" description="Helical" evidence="6">
    <location>
        <begin position="479"/>
        <end position="498"/>
    </location>
</feature>
<dbReference type="InterPro" id="IPR002293">
    <property type="entry name" value="AA/rel_permease1"/>
</dbReference>
<evidence type="ECO:0000256" key="2">
    <source>
        <dbReference type="ARBA" id="ARBA00022692"/>
    </source>
</evidence>
<dbReference type="Pfam" id="PF13520">
    <property type="entry name" value="AA_permease_2"/>
    <property type="match status" value="1"/>
</dbReference>
<feature type="transmembrane region" description="Helical" evidence="6">
    <location>
        <begin position="20"/>
        <end position="44"/>
    </location>
</feature>
<accession>A0A7R9KPY2</accession>
<dbReference type="Pfam" id="PF13906">
    <property type="entry name" value="AA_permease_C"/>
    <property type="match status" value="1"/>
</dbReference>
<name>A0A7R9KPY2_9ACAR</name>
<evidence type="ECO:0000313" key="8">
    <source>
        <dbReference type="EMBL" id="CAD7625815.1"/>
    </source>
</evidence>
<keyword evidence="9" id="KW-1185">Reference proteome</keyword>
<keyword evidence="4 6" id="KW-0472">Membrane</keyword>
<keyword evidence="2 6" id="KW-0812">Transmembrane</keyword>
<protein>
    <recommendedName>
        <fullName evidence="7">Cationic amino acid transporter C-terminal domain-containing protein</fullName>
    </recommendedName>
</protein>
<feature type="transmembrane region" description="Helical" evidence="6">
    <location>
        <begin position="124"/>
        <end position="147"/>
    </location>
</feature>
<comment type="subcellular location">
    <subcellularLocation>
        <location evidence="1">Membrane</location>
        <topology evidence="1">Multi-pass membrane protein</topology>
    </subcellularLocation>
</comment>
<reference evidence="8" key="1">
    <citation type="submission" date="2020-11" db="EMBL/GenBank/DDBJ databases">
        <authorList>
            <person name="Tran Van P."/>
        </authorList>
    </citation>
    <scope>NUCLEOTIDE SEQUENCE</scope>
</reference>
<feature type="transmembrane region" description="Helical" evidence="6">
    <location>
        <begin position="285"/>
        <end position="304"/>
    </location>
</feature>
<dbReference type="AlphaFoldDB" id="A0A7R9KPY2"/>
<feature type="transmembrane region" description="Helical" evidence="6">
    <location>
        <begin position="208"/>
        <end position="230"/>
    </location>
</feature>
<proteinExistence type="predicted"/>
<dbReference type="Proteomes" id="UP000759131">
    <property type="component" value="Unassembled WGS sequence"/>
</dbReference>
<dbReference type="EMBL" id="CAJPIZ010003348">
    <property type="protein sequence ID" value="CAG2106245.1"/>
    <property type="molecule type" value="Genomic_DNA"/>
</dbReference>
<feature type="transmembrane region" description="Helical" evidence="6">
    <location>
        <begin position="159"/>
        <end position="188"/>
    </location>
</feature>
<dbReference type="OrthoDB" id="3900342at2759"/>
<dbReference type="GO" id="GO:0015171">
    <property type="term" value="F:amino acid transmembrane transporter activity"/>
    <property type="evidence" value="ECO:0007669"/>
    <property type="project" value="TreeGrafter"/>
</dbReference>
<feature type="domain" description="Cationic amino acid transporter C-terminal" evidence="7">
    <location>
        <begin position="510"/>
        <end position="560"/>
    </location>
</feature>
<feature type="transmembrane region" description="Helical" evidence="6">
    <location>
        <begin position="64"/>
        <end position="81"/>
    </location>
</feature>
<evidence type="ECO:0000256" key="5">
    <source>
        <dbReference type="SAM" id="MobiDB-lite"/>
    </source>
</evidence>
<dbReference type="InterPro" id="IPR029485">
    <property type="entry name" value="CAT_C"/>
</dbReference>
<evidence type="ECO:0000256" key="3">
    <source>
        <dbReference type="ARBA" id="ARBA00022989"/>
    </source>
</evidence>
<dbReference type="Gene3D" id="1.20.1740.10">
    <property type="entry name" value="Amino acid/polyamine transporter I"/>
    <property type="match status" value="2"/>
</dbReference>
<feature type="transmembrane region" description="Helical" evidence="6">
    <location>
        <begin position="510"/>
        <end position="531"/>
    </location>
</feature>
<feature type="transmembrane region" description="Helical" evidence="6">
    <location>
        <begin position="447"/>
        <end position="467"/>
    </location>
</feature>
<dbReference type="GO" id="GO:0005886">
    <property type="term" value="C:plasma membrane"/>
    <property type="evidence" value="ECO:0007669"/>
    <property type="project" value="TreeGrafter"/>
</dbReference>
<dbReference type="EMBL" id="OC857923">
    <property type="protein sequence ID" value="CAD7625815.1"/>
    <property type="molecule type" value="Genomic_DNA"/>
</dbReference>
<evidence type="ECO:0000256" key="4">
    <source>
        <dbReference type="ARBA" id="ARBA00023136"/>
    </source>
</evidence>
<feature type="compositionally biased region" description="Basic and acidic residues" evidence="5">
    <location>
        <begin position="360"/>
        <end position="370"/>
    </location>
</feature>
<feature type="transmembrane region" description="Helical" evidence="6">
    <location>
        <begin position="537"/>
        <end position="555"/>
    </location>
</feature>
<feature type="transmembrane region" description="Helical" evidence="6">
    <location>
        <begin position="93"/>
        <end position="112"/>
    </location>
</feature>
<gene>
    <name evidence="8" type="ORF">OSB1V03_LOCUS6248</name>
</gene>
<evidence type="ECO:0000259" key="7">
    <source>
        <dbReference type="Pfam" id="PF13906"/>
    </source>
</evidence>
<feature type="region of interest" description="Disordered" evidence="5">
    <location>
        <begin position="360"/>
        <end position="380"/>
    </location>
</feature>
<evidence type="ECO:0000256" key="6">
    <source>
        <dbReference type="SAM" id="Phobius"/>
    </source>
</evidence>
<dbReference type="PANTHER" id="PTHR43243:SF17">
    <property type="entry name" value="CATIONIC AMINO ACID TRANSPORTER-RELATED"/>
    <property type="match status" value="1"/>
</dbReference>
<sequence>MYSYVTVGEFIAFVIGWNMVLEYLIGTAAGSAAISACIDALYGGAIHHTMKQTFGTFVGHTPDLMAAVITILMTILLATGVKKSLMFNNVLNLVNFGVWIIIVCSSVFYIDFDNWTEHGGFAPFGWSGMLNGAATCFYAFIGFDIIATTGEEAENPQRSIPTAIITSLVIALTAYTTSGLIITLMVPYDQIDPDSAMVEMFAQNGANNLKMIVAIGALAGLLVSMLGSMFPMPRVVYAMAKDGLVFRELAQISSLTNTPLKATLILGAFTAFIAFIMSLEVLVEMMSIGTLMAYTLVSTCVLLLRYQPSRTNLVDLLPQSIRSACPTPIKEVSPQVQCSAPSVPSAPQFTPFITNKEQRIHTKRTNRCDSSESDETDPNCFRQESKDDEFLVPGNAGFHYGSVPYQHGGSSGRRSGLLDKYEKLFMYLFPYGWKVHGPASEETGLHVVKLVGVLYVLVIIFDVIMAYYINCLDWSNNRIVVLLFGAIFVAIVGCILAISRQPQIRCDLKFKAPGVPFVPAIAIIINIYLILRLSILTLVRFTVWMIAGLAMYFCYGIKNSSLEVMTNTESKDTQQMELTIPHNRVKPTSRQNEVINRPNGFTGTLSSSDNSYNWRTFE</sequence>
<keyword evidence="3 6" id="KW-1133">Transmembrane helix</keyword>
<feature type="transmembrane region" description="Helical" evidence="6">
    <location>
        <begin position="262"/>
        <end position="279"/>
    </location>
</feature>
<evidence type="ECO:0000256" key="1">
    <source>
        <dbReference type="ARBA" id="ARBA00004141"/>
    </source>
</evidence>
<organism evidence="8">
    <name type="scientific">Medioppia subpectinata</name>
    <dbReference type="NCBI Taxonomy" id="1979941"/>
    <lineage>
        <taxon>Eukaryota</taxon>
        <taxon>Metazoa</taxon>
        <taxon>Ecdysozoa</taxon>
        <taxon>Arthropoda</taxon>
        <taxon>Chelicerata</taxon>
        <taxon>Arachnida</taxon>
        <taxon>Acari</taxon>
        <taxon>Acariformes</taxon>
        <taxon>Sarcoptiformes</taxon>
        <taxon>Oribatida</taxon>
        <taxon>Brachypylina</taxon>
        <taxon>Oppioidea</taxon>
        <taxon>Oppiidae</taxon>
        <taxon>Medioppia</taxon>
    </lineage>
</organism>